<dbReference type="PANTHER" id="PTHR43464">
    <property type="entry name" value="METHYLTRANSFERASE"/>
    <property type="match status" value="1"/>
</dbReference>
<dbReference type="Pfam" id="PF05175">
    <property type="entry name" value="MTS"/>
    <property type="match status" value="1"/>
</dbReference>
<accession>A0A2X0KK92</accession>
<dbReference type="AlphaFoldDB" id="A0A2X0KK92"/>
<dbReference type="Gene3D" id="3.40.50.150">
    <property type="entry name" value="Vaccinia Virus protein VP39"/>
    <property type="match status" value="1"/>
</dbReference>
<dbReference type="GO" id="GO:0032259">
    <property type="term" value="P:methylation"/>
    <property type="evidence" value="ECO:0007669"/>
    <property type="project" value="UniProtKB-KW"/>
</dbReference>
<dbReference type="InterPro" id="IPR029063">
    <property type="entry name" value="SAM-dependent_MTases_sf"/>
</dbReference>
<evidence type="ECO:0000256" key="2">
    <source>
        <dbReference type="ARBA" id="ARBA00022679"/>
    </source>
</evidence>
<dbReference type="SUPFAM" id="SSF53335">
    <property type="entry name" value="S-adenosyl-L-methionine-dependent methyltransferases"/>
    <property type="match status" value="1"/>
</dbReference>
<evidence type="ECO:0000256" key="3">
    <source>
        <dbReference type="ARBA" id="ARBA00022691"/>
    </source>
</evidence>
<evidence type="ECO:0000313" key="5">
    <source>
        <dbReference type="EMBL" id="RAG87120.1"/>
    </source>
</evidence>
<proteinExistence type="predicted"/>
<keyword evidence="2" id="KW-0808">Transferase</keyword>
<feature type="domain" description="Methyltransferase small" evidence="4">
    <location>
        <begin position="161"/>
        <end position="285"/>
    </location>
</feature>
<reference evidence="5 6" key="1">
    <citation type="submission" date="2018-06" db="EMBL/GenBank/DDBJ databases">
        <title>Streptacidiphilus pinicola sp. nov., isolated from pine grove soil.</title>
        <authorList>
            <person name="Roh S.G."/>
            <person name="Park S."/>
            <person name="Kim M.-K."/>
            <person name="Yun B.-R."/>
            <person name="Park J."/>
            <person name="Kim M.J."/>
            <person name="Kim Y.S."/>
            <person name="Kim S.B."/>
        </authorList>
    </citation>
    <scope>NUCLEOTIDE SEQUENCE [LARGE SCALE GENOMIC DNA]</scope>
    <source>
        <strain evidence="5 6">MMS16-CNU450</strain>
    </source>
</reference>
<keyword evidence="1" id="KW-0489">Methyltransferase</keyword>
<gene>
    <name evidence="5" type="ORF">DN069_03120</name>
</gene>
<organism evidence="5 6">
    <name type="scientific">Streptacidiphilus pinicola</name>
    <dbReference type="NCBI Taxonomy" id="2219663"/>
    <lineage>
        <taxon>Bacteria</taxon>
        <taxon>Bacillati</taxon>
        <taxon>Actinomycetota</taxon>
        <taxon>Actinomycetes</taxon>
        <taxon>Kitasatosporales</taxon>
        <taxon>Streptomycetaceae</taxon>
        <taxon>Streptacidiphilus</taxon>
    </lineage>
</organism>
<sequence length="390" mass="41901">MAVLERTFDPAGLAAPASAPALRALGALLREVGFDEHGAARAVAAPAPDLLLSNSARYAFFADRSRPEGPHAEVALLTSLFVLNRSLPADWLGGALRPELLDLLRELELLDDAGELARGRVSLTPWQGRWFLADRLFHSPAPQQLVAATERDLVMPPHASSLLVLDTLQALRGSVLDVGCGTGFLALNTGAGTDRSAGLDLNPRCVAYATANAVLNRRDEVAFTAGDFADHTLTPDRRFDHLVFNAPTLPRIDDEEGDGEFGQSTMEWLLHAAVAMAPRVLRPGGGAHILGIVEVPADRVDAAETVRDWLAGADVTDVTVTAHDSPLLQVTRRQLEQRRLHGNSLLVYGAGQARRLLDSLARRGTAAVEVVTIGFRTPLPPPQEPPTERQ</sequence>
<dbReference type="RefSeq" id="WP_111499238.1">
    <property type="nucleotide sequence ID" value="NZ_QKYN01000012.1"/>
</dbReference>
<evidence type="ECO:0000256" key="1">
    <source>
        <dbReference type="ARBA" id="ARBA00022603"/>
    </source>
</evidence>
<dbReference type="EMBL" id="QKYN01000012">
    <property type="protein sequence ID" value="RAG87120.1"/>
    <property type="molecule type" value="Genomic_DNA"/>
</dbReference>
<keyword evidence="3" id="KW-0949">S-adenosyl-L-methionine</keyword>
<keyword evidence="6" id="KW-1185">Reference proteome</keyword>
<dbReference type="Proteomes" id="UP000248889">
    <property type="component" value="Unassembled WGS sequence"/>
</dbReference>
<evidence type="ECO:0000259" key="4">
    <source>
        <dbReference type="Pfam" id="PF05175"/>
    </source>
</evidence>
<dbReference type="PANTHER" id="PTHR43464:SF19">
    <property type="entry name" value="UBIQUINONE BIOSYNTHESIS O-METHYLTRANSFERASE, MITOCHONDRIAL"/>
    <property type="match status" value="1"/>
</dbReference>
<comment type="caution">
    <text evidence="5">The sequence shown here is derived from an EMBL/GenBank/DDBJ whole genome shotgun (WGS) entry which is preliminary data.</text>
</comment>
<dbReference type="OrthoDB" id="9808140at2"/>
<dbReference type="GO" id="GO:0008168">
    <property type="term" value="F:methyltransferase activity"/>
    <property type="evidence" value="ECO:0007669"/>
    <property type="project" value="UniProtKB-KW"/>
</dbReference>
<dbReference type="CDD" id="cd02440">
    <property type="entry name" value="AdoMet_MTases"/>
    <property type="match status" value="1"/>
</dbReference>
<dbReference type="InterPro" id="IPR007848">
    <property type="entry name" value="Small_mtfrase_dom"/>
</dbReference>
<evidence type="ECO:0000313" key="6">
    <source>
        <dbReference type="Proteomes" id="UP000248889"/>
    </source>
</evidence>
<protein>
    <recommendedName>
        <fullName evidence="4">Methyltransferase small domain-containing protein</fullName>
    </recommendedName>
</protein>
<name>A0A2X0KK92_9ACTN</name>